<feature type="compositionally biased region" description="Low complexity" evidence="1">
    <location>
        <begin position="63"/>
        <end position="73"/>
    </location>
</feature>
<gene>
    <name evidence="2" type="ORF">PACTADRAFT_1889</name>
</gene>
<feature type="compositionally biased region" description="Low complexity" evidence="1">
    <location>
        <begin position="541"/>
        <end position="559"/>
    </location>
</feature>
<keyword evidence="3" id="KW-1185">Reference proteome</keyword>
<dbReference type="EMBL" id="KV454012">
    <property type="protein sequence ID" value="ODV97319.1"/>
    <property type="molecule type" value="Genomic_DNA"/>
</dbReference>
<organism evidence="2 3">
    <name type="scientific">Pachysolen tannophilus NRRL Y-2460</name>
    <dbReference type="NCBI Taxonomy" id="669874"/>
    <lineage>
        <taxon>Eukaryota</taxon>
        <taxon>Fungi</taxon>
        <taxon>Dikarya</taxon>
        <taxon>Ascomycota</taxon>
        <taxon>Saccharomycotina</taxon>
        <taxon>Pichiomycetes</taxon>
        <taxon>Pachysolenaceae</taxon>
        <taxon>Pachysolen</taxon>
    </lineage>
</organism>
<dbReference type="InterPro" id="IPR018857">
    <property type="entry name" value="TORC1_cplx_su_TCO89"/>
</dbReference>
<evidence type="ECO:0000313" key="3">
    <source>
        <dbReference type="Proteomes" id="UP000094236"/>
    </source>
</evidence>
<feature type="compositionally biased region" description="Basic and acidic residues" evidence="1">
    <location>
        <begin position="560"/>
        <end position="577"/>
    </location>
</feature>
<dbReference type="GO" id="GO:0000329">
    <property type="term" value="C:fungal-type vacuole membrane"/>
    <property type="evidence" value="ECO:0007669"/>
    <property type="project" value="TreeGrafter"/>
</dbReference>
<dbReference type="PANTHER" id="PTHR22794:SF2">
    <property type="entry name" value="THAP DOMAIN-CONTAINING PROTEIN 11"/>
    <property type="match status" value="1"/>
</dbReference>
<dbReference type="GO" id="GO:0031931">
    <property type="term" value="C:TORC1 complex"/>
    <property type="evidence" value="ECO:0007669"/>
    <property type="project" value="InterPro"/>
</dbReference>
<dbReference type="Pfam" id="PF10452">
    <property type="entry name" value="TCO89"/>
    <property type="match status" value="1"/>
</dbReference>
<feature type="compositionally biased region" description="Polar residues" evidence="1">
    <location>
        <begin position="246"/>
        <end position="261"/>
    </location>
</feature>
<dbReference type="Proteomes" id="UP000094236">
    <property type="component" value="Unassembled WGS sequence"/>
</dbReference>
<accession>A0A1E4U005</accession>
<feature type="region of interest" description="Disordered" evidence="1">
    <location>
        <begin position="537"/>
        <end position="577"/>
    </location>
</feature>
<feature type="region of interest" description="Disordered" evidence="1">
    <location>
        <begin position="63"/>
        <end position="86"/>
    </location>
</feature>
<evidence type="ECO:0000313" key="2">
    <source>
        <dbReference type="EMBL" id="ODV97319.1"/>
    </source>
</evidence>
<dbReference type="GO" id="GO:0031929">
    <property type="term" value="P:TOR signaling"/>
    <property type="evidence" value="ECO:0007669"/>
    <property type="project" value="InterPro"/>
</dbReference>
<feature type="region of interest" description="Disordered" evidence="1">
    <location>
        <begin position="317"/>
        <end position="349"/>
    </location>
</feature>
<evidence type="ECO:0000256" key="1">
    <source>
        <dbReference type="SAM" id="MobiDB-lite"/>
    </source>
</evidence>
<dbReference type="STRING" id="669874.A0A1E4U005"/>
<dbReference type="PANTHER" id="PTHR22794">
    <property type="entry name" value="THAP DOMAIN PROTEIN 11"/>
    <property type="match status" value="1"/>
</dbReference>
<dbReference type="OrthoDB" id="5430106at2759"/>
<dbReference type="AlphaFoldDB" id="A0A1E4U005"/>
<reference evidence="3" key="1">
    <citation type="submission" date="2016-05" db="EMBL/GenBank/DDBJ databases">
        <title>Comparative genomics of biotechnologically important yeasts.</title>
        <authorList>
            <consortium name="DOE Joint Genome Institute"/>
            <person name="Riley R."/>
            <person name="Haridas S."/>
            <person name="Wolfe K.H."/>
            <person name="Lopes M.R."/>
            <person name="Hittinger C.T."/>
            <person name="Goker M."/>
            <person name="Salamov A."/>
            <person name="Wisecaver J."/>
            <person name="Long T.M."/>
            <person name="Aerts A.L."/>
            <person name="Barry K."/>
            <person name="Choi C."/>
            <person name="Clum A."/>
            <person name="Coughlan A.Y."/>
            <person name="Deshpande S."/>
            <person name="Douglass A.P."/>
            <person name="Hanson S.J."/>
            <person name="Klenk H.-P."/>
            <person name="Labutti K."/>
            <person name="Lapidus A."/>
            <person name="Lindquist E."/>
            <person name="Lipzen A."/>
            <person name="Meier-Kolthoff J.P."/>
            <person name="Ohm R.A."/>
            <person name="Otillar R.P."/>
            <person name="Pangilinan J."/>
            <person name="Peng Y."/>
            <person name="Rokas A."/>
            <person name="Rosa C.A."/>
            <person name="Scheuner C."/>
            <person name="Sibirny A.A."/>
            <person name="Slot J.C."/>
            <person name="Stielow J.B."/>
            <person name="Sun H."/>
            <person name="Kurtzman C.P."/>
            <person name="Blackwell M."/>
            <person name="Grigoriev I.V."/>
            <person name="Jeffries T.W."/>
        </authorList>
    </citation>
    <scope>NUCLEOTIDE SEQUENCE [LARGE SCALE GENOMIC DNA]</scope>
    <source>
        <strain evidence="3">NRRL Y-2460</strain>
    </source>
</reference>
<name>A0A1E4U005_PACTA</name>
<protein>
    <submittedName>
        <fullName evidence="2">Uncharacterized protein</fullName>
    </submittedName>
</protein>
<proteinExistence type="predicted"/>
<feature type="region of interest" description="Disordered" evidence="1">
    <location>
        <begin position="246"/>
        <end position="282"/>
    </location>
</feature>
<feature type="region of interest" description="Disordered" evidence="1">
    <location>
        <begin position="1"/>
        <end position="46"/>
    </location>
</feature>
<feature type="compositionally biased region" description="Polar residues" evidence="1">
    <location>
        <begin position="273"/>
        <end position="282"/>
    </location>
</feature>
<sequence length="577" mass="64089">MSMPPPRPLARGRSSASLHQEGKKRPPRQFTAGGARIHNRSSSYGQLNKLNKLTRITSLESAENAANSNVAGENRPHINRSKSSDGLLLAHGRNRSNRSLIKLAGLQPLTRTVSNQSTKNMGNSKTINDKVMFGAEADGITAGSDSEEEVDSFDNDVKVIENNNGNTGNEVLNNIIPQNDRSAHETVQPNNEVDESMPKYFGNILSQSTGMERTIATSDSMANSLIDPMNHGKGNIRLDQHQNQNAPLKNANNFGPKNPLNQIPEDRTISAGKPTNNQYGQSQLYAQPPSMVNSSSSLIFQPSSTNIAGYYNQQQQVPNSIGHSSPKSTRNNKLTGNKTANSSLYSSPNQELNNFQDYLNKTPEIETRTQQKLWLQRENSILDLTQSSKNYRLNNAQNRTEFEKFSREYLNVRRYVNPVAESLKRIETIENGGMKRSDTSNTENGVNNSRNITNFKEFASKIADDIKETQTHLNDLWNTAWAENSPLLIQNFKNNGYQPKKNTRQPIQNMTPLSVHINSSTAPNSVLRSPRAPITRTLARNSSSNNNNNTDDANQTSNNHDSDPSSNTDRDKVISDQ</sequence>